<sequence>MTQDAPKDRNYPNISNVNYSDISNINYSDISNINYSDISNMKYPDISNANYSNISNINSKKNISPACTFLQEVAREGFYLLDSASRKYLGGLNIVDVLNKNGIKCRAYYINNRIMLVGKYEDINFIIHYVKRDRNPIGKNEIICLISDFENQQSKFINQNDVIIKGVKIDKEKNISIDEILMKNSDFKPF</sequence>
<protein>
    <submittedName>
        <fullName evidence="1">19225_t:CDS:1</fullName>
    </submittedName>
</protein>
<name>A0ACA9KE89_9GLOM</name>
<organism evidence="1 2">
    <name type="scientific">Racocetra persica</name>
    <dbReference type="NCBI Taxonomy" id="160502"/>
    <lineage>
        <taxon>Eukaryota</taxon>
        <taxon>Fungi</taxon>
        <taxon>Fungi incertae sedis</taxon>
        <taxon>Mucoromycota</taxon>
        <taxon>Glomeromycotina</taxon>
        <taxon>Glomeromycetes</taxon>
        <taxon>Diversisporales</taxon>
        <taxon>Gigasporaceae</taxon>
        <taxon>Racocetra</taxon>
    </lineage>
</organism>
<reference evidence="1" key="1">
    <citation type="submission" date="2021-06" db="EMBL/GenBank/DDBJ databases">
        <authorList>
            <person name="Kallberg Y."/>
            <person name="Tangrot J."/>
            <person name="Rosling A."/>
        </authorList>
    </citation>
    <scope>NUCLEOTIDE SEQUENCE</scope>
    <source>
        <strain evidence="1">MA461A</strain>
    </source>
</reference>
<gene>
    <name evidence="1" type="ORF">RPERSI_LOCUS458</name>
</gene>
<keyword evidence="2" id="KW-1185">Reference proteome</keyword>
<dbReference type="EMBL" id="CAJVQC010000366">
    <property type="protein sequence ID" value="CAG8468232.1"/>
    <property type="molecule type" value="Genomic_DNA"/>
</dbReference>
<evidence type="ECO:0000313" key="2">
    <source>
        <dbReference type="Proteomes" id="UP000789920"/>
    </source>
</evidence>
<comment type="caution">
    <text evidence="1">The sequence shown here is derived from an EMBL/GenBank/DDBJ whole genome shotgun (WGS) entry which is preliminary data.</text>
</comment>
<accession>A0ACA9KE89</accession>
<dbReference type="Proteomes" id="UP000789920">
    <property type="component" value="Unassembled WGS sequence"/>
</dbReference>
<proteinExistence type="predicted"/>
<evidence type="ECO:0000313" key="1">
    <source>
        <dbReference type="EMBL" id="CAG8468232.1"/>
    </source>
</evidence>